<evidence type="ECO:0000313" key="3">
    <source>
        <dbReference type="Proteomes" id="UP000094329"/>
    </source>
</evidence>
<reference evidence="2 3" key="1">
    <citation type="submission" date="2016-08" db="EMBL/GenBank/DDBJ databases">
        <title>Draft genome sequence of Candidatus Piscirickettsia litoralis, from seawater.</title>
        <authorList>
            <person name="Wan X."/>
            <person name="Lee A.J."/>
            <person name="Hou S."/>
            <person name="Donachie S.P."/>
        </authorList>
    </citation>
    <scope>NUCLEOTIDE SEQUENCE [LARGE SCALE GENOMIC DNA]</scope>
    <source>
        <strain evidence="2 3">Y2</strain>
    </source>
</reference>
<dbReference type="EMBL" id="MDTU01000001">
    <property type="protein sequence ID" value="ODN43347.1"/>
    <property type="molecule type" value="Genomic_DNA"/>
</dbReference>
<evidence type="ECO:0008006" key="4">
    <source>
        <dbReference type="Google" id="ProtNLM"/>
    </source>
</evidence>
<sequence length="527" mass="52642">MLKNTTQGGAAGDGENGVSLGVNGGDGGNFNNQHNSNHAVHLFTDIANTNTTLNILASATGGRGGNGGNASCSIFSCGDGGHGGNGEEAISITPLNNGNTTVVLNTEILSAVVTGGAGGQGGTGVTSGNGGHGGEAIFITNDGIASDGFSSSLTATANIRSSVVGGQGGAGVTAGNGGAGINIVDGTSGTNNTTLNIGYKDDSNTTSTDHLVTIKGGQAGGSSGTAGVGIVADIDNAGSSLTLNIAASGVIEGTSSSSTGAKIGTAIDASASTQSMTMKGGGKILGNILLPNNTSDTDRNDITISNAVSGYIIGDGNNDYTLLDGTFSPEDTFYGIQDTKNGELDTLTVGNGTTSQFTSACDIHNTACNNKAGFPTLHEVDTITIKDKANFVSYGAISQEGGVRGTMTLESQGTASLLELNLGSQMTLKNVLTGSTLDDSGNVNTDGYTRIDADITVNGNSGIVFEVAPGINRVPGLRLYSDTMGSLTLNQYGVVKLAIGFSQIDQRNRTIQGAYNSAADSVFFYSV</sequence>
<feature type="region of interest" description="Disordered" evidence="1">
    <location>
        <begin position="1"/>
        <end position="33"/>
    </location>
</feature>
<dbReference type="RefSeq" id="WP_069313144.1">
    <property type="nucleotide sequence ID" value="NZ_MDTU01000001.1"/>
</dbReference>
<accession>A0ABX3A394</accession>
<dbReference type="Proteomes" id="UP000094329">
    <property type="component" value="Unassembled WGS sequence"/>
</dbReference>
<proteinExistence type="predicted"/>
<keyword evidence="3" id="KW-1185">Reference proteome</keyword>
<name>A0ABX3A394_9GAMM</name>
<evidence type="ECO:0000313" key="2">
    <source>
        <dbReference type="EMBL" id="ODN43347.1"/>
    </source>
</evidence>
<organism evidence="2 3">
    <name type="scientific">Piscirickettsia litoralis</name>
    <dbReference type="NCBI Taxonomy" id="1891921"/>
    <lineage>
        <taxon>Bacteria</taxon>
        <taxon>Pseudomonadati</taxon>
        <taxon>Pseudomonadota</taxon>
        <taxon>Gammaproteobacteria</taxon>
        <taxon>Thiotrichales</taxon>
        <taxon>Piscirickettsiaceae</taxon>
        <taxon>Piscirickettsia</taxon>
    </lineage>
</organism>
<comment type="caution">
    <text evidence="2">The sequence shown here is derived from an EMBL/GenBank/DDBJ whole genome shotgun (WGS) entry which is preliminary data.</text>
</comment>
<protein>
    <recommendedName>
        <fullName evidence="4">Autotransporter domain-containing protein</fullName>
    </recommendedName>
</protein>
<gene>
    <name evidence="2" type="ORF">BGC07_10940</name>
</gene>
<evidence type="ECO:0000256" key="1">
    <source>
        <dbReference type="SAM" id="MobiDB-lite"/>
    </source>
</evidence>